<dbReference type="Pfam" id="PF00854">
    <property type="entry name" value="PTR2"/>
    <property type="match status" value="1"/>
</dbReference>
<reference evidence="6 7" key="1">
    <citation type="submission" date="2015-03" db="EMBL/GenBank/DDBJ databases">
        <title>Caedibacter varicaedens, whole genome shotgun sequence.</title>
        <authorList>
            <person name="Suzuki H."/>
            <person name="Dapper A.L."/>
            <person name="Gibson A.K."/>
            <person name="Jackson C."/>
            <person name="Lee H."/>
            <person name="Pejaver V.R."/>
            <person name="Doak T."/>
            <person name="Lynch M."/>
        </authorList>
    </citation>
    <scope>NUCLEOTIDE SEQUENCE [LARGE SCALE GENOMIC DNA]</scope>
</reference>
<evidence type="ECO:0000256" key="4">
    <source>
        <dbReference type="ARBA" id="ARBA00023136"/>
    </source>
</evidence>
<evidence type="ECO:0000313" key="7">
    <source>
        <dbReference type="Proteomes" id="UP000036771"/>
    </source>
</evidence>
<feature type="transmembrane region" description="Helical" evidence="5">
    <location>
        <begin position="75"/>
        <end position="95"/>
    </location>
</feature>
<evidence type="ECO:0000256" key="5">
    <source>
        <dbReference type="SAM" id="Phobius"/>
    </source>
</evidence>
<feature type="transmembrane region" description="Helical" evidence="5">
    <location>
        <begin position="45"/>
        <end position="63"/>
    </location>
</feature>
<feature type="transmembrane region" description="Helical" evidence="5">
    <location>
        <begin position="161"/>
        <end position="180"/>
    </location>
</feature>
<organism evidence="6 7">
    <name type="scientific">Caedimonas varicaedens</name>
    <dbReference type="NCBI Taxonomy" id="1629334"/>
    <lineage>
        <taxon>Bacteria</taxon>
        <taxon>Pseudomonadati</taxon>
        <taxon>Pseudomonadota</taxon>
        <taxon>Alphaproteobacteria</taxon>
        <taxon>Holosporales</taxon>
        <taxon>Caedimonadaceae</taxon>
        <taxon>Caedimonas</taxon>
    </lineage>
</organism>
<keyword evidence="2 5" id="KW-0812">Transmembrane</keyword>
<dbReference type="SUPFAM" id="SSF103473">
    <property type="entry name" value="MFS general substrate transporter"/>
    <property type="match status" value="1"/>
</dbReference>
<dbReference type="AlphaFoldDB" id="A0A0K8MEP8"/>
<dbReference type="InterPro" id="IPR036259">
    <property type="entry name" value="MFS_trans_sf"/>
</dbReference>
<evidence type="ECO:0000256" key="2">
    <source>
        <dbReference type="ARBA" id="ARBA00022692"/>
    </source>
</evidence>
<evidence type="ECO:0000256" key="3">
    <source>
        <dbReference type="ARBA" id="ARBA00022989"/>
    </source>
</evidence>
<evidence type="ECO:0000256" key="1">
    <source>
        <dbReference type="ARBA" id="ARBA00004141"/>
    </source>
</evidence>
<evidence type="ECO:0000313" key="6">
    <source>
        <dbReference type="EMBL" id="GAO98359.1"/>
    </source>
</evidence>
<dbReference type="EMBL" id="BBVC01000049">
    <property type="protein sequence ID" value="GAO98359.1"/>
    <property type="molecule type" value="Genomic_DNA"/>
</dbReference>
<dbReference type="STRING" id="1629334.Cva_01011"/>
<protein>
    <submittedName>
        <fullName evidence="6">Dipeptide and tripeptide permease A</fullName>
    </submittedName>
</protein>
<comment type="subcellular location">
    <subcellularLocation>
        <location evidence="1">Membrane</location>
        <topology evidence="1">Multi-pass membrane protein</topology>
    </subcellularLocation>
</comment>
<keyword evidence="3 5" id="KW-1133">Transmembrane helix</keyword>
<dbReference type="OrthoDB" id="9772725at2"/>
<comment type="caution">
    <text evidence="6">The sequence shown here is derived from an EMBL/GenBank/DDBJ whole genome shotgun (WGS) entry which is preliminary data.</text>
</comment>
<dbReference type="GO" id="GO:0016020">
    <property type="term" value="C:membrane"/>
    <property type="evidence" value="ECO:0007669"/>
    <property type="project" value="UniProtKB-SubCell"/>
</dbReference>
<dbReference type="Proteomes" id="UP000036771">
    <property type="component" value="Unassembled WGS sequence"/>
</dbReference>
<name>A0A0K8MEP8_9PROT</name>
<dbReference type="InterPro" id="IPR000109">
    <property type="entry name" value="POT_fam"/>
</dbReference>
<dbReference type="GO" id="GO:0022857">
    <property type="term" value="F:transmembrane transporter activity"/>
    <property type="evidence" value="ECO:0007669"/>
    <property type="project" value="InterPro"/>
</dbReference>
<gene>
    <name evidence="6" type="primary">dtpA_2</name>
    <name evidence="6" type="ORF">Cva_01011</name>
</gene>
<accession>A0A0K8MEP8</accession>
<sequence length="187" mass="21415">MGYEIETTWFLSLNPFLIIVLAPVFSTLWIQLGKRNLEPITPTKFSLALFQVSLSFWFLKLGVQEGTDNGMTSMVWIILSYFFRTTGELCLAPVALSMFTKLAPSRLTSFMIGNFFLSIAFAQFFAQQIAKYFTAAHEIKAVAHVYDKTSSFLIFGQIFEFLIYLPLIAGIIMFFVSWYLKSIFKQV</sequence>
<keyword evidence="7" id="KW-1185">Reference proteome</keyword>
<feature type="transmembrane region" description="Helical" evidence="5">
    <location>
        <begin position="107"/>
        <end position="126"/>
    </location>
</feature>
<keyword evidence="4 5" id="KW-0472">Membrane</keyword>
<feature type="transmembrane region" description="Helical" evidence="5">
    <location>
        <begin position="12"/>
        <end position="33"/>
    </location>
</feature>
<proteinExistence type="predicted"/>
<dbReference type="Gene3D" id="1.20.1250.20">
    <property type="entry name" value="MFS general substrate transporter like domains"/>
    <property type="match status" value="1"/>
</dbReference>